<keyword evidence="2" id="KW-1185">Reference proteome</keyword>
<evidence type="ECO:0000313" key="2">
    <source>
        <dbReference type="Proteomes" id="UP000245865"/>
    </source>
</evidence>
<dbReference type="OrthoDB" id="7476756at2"/>
<dbReference type="Pfam" id="PF01527">
    <property type="entry name" value="HTH_Tnp_1"/>
    <property type="match status" value="1"/>
</dbReference>
<dbReference type="SUPFAM" id="SSF48295">
    <property type="entry name" value="TrpR-like"/>
    <property type="match status" value="1"/>
</dbReference>
<dbReference type="GO" id="GO:0004803">
    <property type="term" value="F:transposase activity"/>
    <property type="evidence" value="ECO:0007669"/>
    <property type="project" value="InterPro"/>
</dbReference>
<dbReference type="InterPro" id="IPR002514">
    <property type="entry name" value="Transposase_8"/>
</dbReference>
<accession>A0A316J671</accession>
<protein>
    <recommendedName>
        <fullName evidence="3">Transposase</fullName>
    </recommendedName>
</protein>
<comment type="caution">
    <text evidence="1">The sequence shown here is derived from an EMBL/GenBank/DDBJ whole genome shotgun (WGS) entry which is preliminary data.</text>
</comment>
<name>A0A316J671_9HYPH</name>
<organism evidence="1 2">
    <name type="scientific">Falsochrobactrum shanghaiense</name>
    <dbReference type="NCBI Taxonomy" id="2201899"/>
    <lineage>
        <taxon>Bacteria</taxon>
        <taxon>Pseudomonadati</taxon>
        <taxon>Pseudomonadota</taxon>
        <taxon>Alphaproteobacteria</taxon>
        <taxon>Hyphomicrobiales</taxon>
        <taxon>Brucellaceae</taxon>
        <taxon>Falsochrobactrum</taxon>
    </lineage>
</organism>
<dbReference type="NCBIfam" id="NF047595">
    <property type="entry name" value="IS66_ISRel24_TnpA"/>
    <property type="match status" value="1"/>
</dbReference>
<gene>
    <name evidence="1" type="ORF">DKP76_18105</name>
</gene>
<dbReference type="GO" id="GO:0043565">
    <property type="term" value="F:sequence-specific DNA binding"/>
    <property type="evidence" value="ECO:0007669"/>
    <property type="project" value="InterPro"/>
</dbReference>
<proteinExistence type="predicted"/>
<dbReference type="Proteomes" id="UP000245865">
    <property type="component" value="Unassembled WGS sequence"/>
</dbReference>
<reference evidence="1 2" key="1">
    <citation type="submission" date="2018-05" db="EMBL/GenBank/DDBJ databases">
        <title>Comparative genomic sequence analysis between strain HN4 and CCM 8460T (Falsochrobactrum ovis) will provide more evidence to prove that HN4 is a new species of Falsochrobactrum.</title>
        <authorList>
            <person name="Lyu W."/>
            <person name="Sun L."/>
            <person name="Yao L."/>
        </authorList>
    </citation>
    <scope>NUCLEOTIDE SEQUENCE [LARGE SCALE GENOMIC DNA]</scope>
    <source>
        <strain evidence="1 2">HN4</strain>
    </source>
</reference>
<dbReference type="PANTHER" id="PTHR37936:SF3">
    <property type="entry name" value="TRANSPOSASE INSC FOR INSERTION ELEMENT IS2A-RELATED"/>
    <property type="match status" value="1"/>
</dbReference>
<evidence type="ECO:0008006" key="3">
    <source>
        <dbReference type="Google" id="ProtNLM"/>
    </source>
</evidence>
<evidence type="ECO:0000313" key="1">
    <source>
        <dbReference type="EMBL" id="PWL16319.1"/>
    </source>
</evidence>
<dbReference type="RefSeq" id="WP_109708054.1">
    <property type="nucleotide sequence ID" value="NZ_QGDB01000014.1"/>
</dbReference>
<dbReference type="InterPro" id="IPR010921">
    <property type="entry name" value="Trp_repressor/repl_initiator"/>
</dbReference>
<dbReference type="GO" id="GO:0006313">
    <property type="term" value="P:DNA transposition"/>
    <property type="evidence" value="ECO:0007669"/>
    <property type="project" value="InterPro"/>
</dbReference>
<dbReference type="AlphaFoldDB" id="A0A316J671"/>
<dbReference type="EMBL" id="QGDB01000014">
    <property type="protein sequence ID" value="PWL16319.1"/>
    <property type="molecule type" value="Genomic_DNA"/>
</dbReference>
<dbReference type="PANTHER" id="PTHR37936">
    <property type="entry name" value="TRANSPOSASE INSC FOR INSERTION ELEMENT IS2A-RELATED"/>
    <property type="match status" value="1"/>
</dbReference>
<sequence>MSSDTTYNELNVLEIVGTGRRRRFSATAKRQIVEESYSCGDSVTTVARRHGLFPAQLFSWRKLAREGAFGVWHGENSATGFIPVRIEETAPQCQSAPQDPCRGQFEIICANGRRVIVDHGVNIDILVRLSRDRCLAGLTAAKFTMPASLITDVF</sequence>